<proteinExistence type="predicted"/>
<dbReference type="AlphaFoldDB" id="A0A4V0YB57"/>
<evidence type="ECO:0008006" key="3">
    <source>
        <dbReference type="Google" id="ProtNLM"/>
    </source>
</evidence>
<organism evidence="1 2">
    <name type="scientific">Bifidobacterium pullorum subsp. gallinarum</name>
    <dbReference type="NCBI Taxonomy" id="78344"/>
    <lineage>
        <taxon>Bacteria</taxon>
        <taxon>Bacillati</taxon>
        <taxon>Actinomycetota</taxon>
        <taxon>Actinomycetes</taxon>
        <taxon>Bifidobacteriales</taxon>
        <taxon>Bifidobacteriaceae</taxon>
        <taxon>Bifidobacterium</taxon>
    </lineage>
</organism>
<sequence>MADNTAGLTINNQSLINGKRGAVFVAPAGTALPTDLSRLLISAASVETGWKNLGHTSENNLPSWDRSGGDASSLNSWLAEGVRTTYDSVTVSVSVKALQADAETLKFVYNGWDNASGGIAVGMNPAAQEIAMIVVSYDPDTKKNFGTYMSNASMKADSMPDFTGDFVEFGFTATAQTSNTITASSTGEKAAFVFLTPEDFVPSK</sequence>
<evidence type="ECO:0000313" key="2">
    <source>
        <dbReference type="Proteomes" id="UP000293589"/>
    </source>
</evidence>
<reference evidence="1 2" key="1">
    <citation type="submission" date="2019-01" db="EMBL/GenBank/DDBJ databases">
        <title>Complete genome sequence of Bifidobacterium gallinarum CACC 514.</title>
        <authorList>
            <person name="Jung M."/>
        </authorList>
    </citation>
    <scope>NUCLEOTIDE SEQUENCE [LARGE SCALE GENOMIC DNA]</scope>
    <source>
        <strain evidence="1 2">CACC 514</strain>
    </source>
</reference>
<dbReference type="RefSeq" id="WP_129237566.1">
    <property type="nucleotide sequence ID" value="NZ_CP035464.1"/>
</dbReference>
<gene>
    <name evidence="1" type="ORF">ESN35_06515</name>
</gene>
<dbReference type="KEGG" id="bgx:ESN35_06515"/>
<name>A0A4V0YB57_9BIFI</name>
<dbReference type="EMBL" id="CP035464">
    <property type="protein sequence ID" value="QAY33092.1"/>
    <property type="molecule type" value="Genomic_DNA"/>
</dbReference>
<evidence type="ECO:0000313" key="1">
    <source>
        <dbReference type="EMBL" id="QAY33092.1"/>
    </source>
</evidence>
<protein>
    <recommendedName>
        <fullName evidence="3">Phage major tail protein</fullName>
    </recommendedName>
</protein>
<accession>A0A4V0YB57</accession>
<dbReference type="InterPro" id="IPR058154">
    <property type="entry name" value="Bxb1_TTP-like"/>
</dbReference>
<dbReference type="Proteomes" id="UP000293589">
    <property type="component" value="Chromosome"/>
</dbReference>
<dbReference type="Pfam" id="PF25681">
    <property type="entry name" value="Phage_TTP_17"/>
    <property type="match status" value="1"/>
</dbReference>